<evidence type="ECO:0000256" key="1">
    <source>
        <dbReference type="SAM" id="Coils"/>
    </source>
</evidence>
<evidence type="ECO:0000256" key="2">
    <source>
        <dbReference type="SAM" id="MobiDB-lite"/>
    </source>
</evidence>
<dbReference type="AlphaFoldDB" id="A0A9D4C7E1"/>
<accession>A0A9D4C7E1</accession>
<reference evidence="3" key="2">
    <citation type="submission" date="2020-11" db="EMBL/GenBank/DDBJ databases">
        <authorList>
            <person name="McCartney M.A."/>
            <person name="Auch B."/>
            <person name="Kono T."/>
            <person name="Mallez S."/>
            <person name="Becker A."/>
            <person name="Gohl D.M."/>
            <person name="Silverstein K.A.T."/>
            <person name="Koren S."/>
            <person name="Bechman K.B."/>
            <person name="Herman A."/>
            <person name="Abrahante J.E."/>
            <person name="Garbe J."/>
        </authorList>
    </citation>
    <scope>NUCLEOTIDE SEQUENCE</scope>
    <source>
        <strain evidence="3">Duluth1</strain>
        <tissue evidence="3">Whole animal</tissue>
    </source>
</reference>
<feature type="region of interest" description="Disordered" evidence="2">
    <location>
        <begin position="96"/>
        <end position="156"/>
    </location>
</feature>
<dbReference type="Proteomes" id="UP000828390">
    <property type="component" value="Unassembled WGS sequence"/>
</dbReference>
<dbReference type="PANTHER" id="PTHR33663:SF2">
    <property type="entry name" value="COILED-COIL DOMAIN-CONTAINING PROTEIN 177"/>
    <property type="match status" value="1"/>
</dbReference>
<dbReference type="InterPro" id="IPR029090">
    <property type="entry name" value="DUF4659"/>
</dbReference>
<dbReference type="Pfam" id="PF15558">
    <property type="entry name" value="DUF4659"/>
    <property type="match status" value="1"/>
</dbReference>
<proteinExistence type="predicted"/>
<feature type="compositionally biased region" description="Low complexity" evidence="2">
    <location>
        <begin position="101"/>
        <end position="110"/>
    </location>
</feature>
<reference evidence="3" key="1">
    <citation type="journal article" date="2019" name="bioRxiv">
        <title>The Genome of the Zebra Mussel, Dreissena polymorpha: A Resource for Invasive Species Research.</title>
        <authorList>
            <person name="McCartney M.A."/>
            <person name="Auch B."/>
            <person name="Kono T."/>
            <person name="Mallez S."/>
            <person name="Zhang Y."/>
            <person name="Obille A."/>
            <person name="Becker A."/>
            <person name="Abrahante J.E."/>
            <person name="Garbe J."/>
            <person name="Badalamenti J.P."/>
            <person name="Herman A."/>
            <person name="Mangelson H."/>
            <person name="Liachko I."/>
            <person name="Sullivan S."/>
            <person name="Sone E.D."/>
            <person name="Koren S."/>
            <person name="Silverstein K.A.T."/>
            <person name="Beckman K.B."/>
            <person name="Gohl D.M."/>
        </authorList>
    </citation>
    <scope>NUCLEOTIDE SEQUENCE</scope>
    <source>
        <strain evidence="3">Duluth1</strain>
        <tissue evidence="3">Whole animal</tissue>
    </source>
</reference>
<dbReference type="EMBL" id="JAIWYP010000013">
    <property type="protein sequence ID" value="KAH3718393.1"/>
    <property type="molecule type" value="Genomic_DNA"/>
</dbReference>
<evidence type="ECO:0000313" key="3">
    <source>
        <dbReference type="EMBL" id="KAH3718393.1"/>
    </source>
</evidence>
<protein>
    <recommendedName>
        <fullName evidence="5">Coiled-coil domain-containing protein 177-like</fullName>
    </recommendedName>
</protein>
<feature type="coiled-coil region" evidence="1">
    <location>
        <begin position="282"/>
        <end position="412"/>
    </location>
</feature>
<keyword evidence="1" id="KW-0175">Coiled coil</keyword>
<evidence type="ECO:0008006" key="5">
    <source>
        <dbReference type="Google" id="ProtNLM"/>
    </source>
</evidence>
<name>A0A9D4C7E1_DREPO</name>
<feature type="coiled-coil region" evidence="1">
    <location>
        <begin position="459"/>
        <end position="594"/>
    </location>
</feature>
<sequence>MTQETDDAMPCIDLMNFEDPQFEEGKYVLTSPRSLEACSRLGVKPVDLLYKPLAEFQEELLPQDVPLRTIYNIYDEHEHNRERKLALCREERIRIMEGEKGTTSGKPTVTKSKKTPSAVPKTQTRRSKLASKRSQSAENLGSGSLQRQRTAWATSVGHDRITNDEINQRVKDLHNESMKLRSELLSRKEARATSKSSNKKTRPATARTSTRKKTNISRSYSASDLSLAGTSMLSRSGTADARPITSSRLKKVLKNEAKNAPITPTDEKILELMYMKGEGEKMEARERQLREIQWERQKQEAEAIRLAGEMRRRRMLAEENRIQKLKKCEAELQHKAEEQRLQEKQEQLLNETSRRWRTRYLTVQKTQALKSIEKVEKEQLKKRIQENNVRALEAEEEEMKELVRQKQGRQILTAAQKKEAKLLEESMRVMMNNRSERRNFEDRWNSLLKDTQESIDLLLESMNAKDQKHKSKYEQLQQRRENEITLNRLDREKRALQAKLSQQQHENEMEEWRDNIMSSREIAERHATETLAETIERKARKAHEERVRKEKEQQKNIKKIHQEISQWKKSQESLIQLKDKKSDLIQQEKELTIQQSRHVAASGQKLRDSLRNKLGGETFDKMAMKAEMYNKFEMGNTFFSAEKNTSHVKLH</sequence>
<dbReference type="PANTHER" id="PTHR33663">
    <property type="entry name" value="COILED-COIL DOMAIN-CONTAINING PROTEIN 177"/>
    <property type="match status" value="1"/>
</dbReference>
<organism evidence="3 4">
    <name type="scientific">Dreissena polymorpha</name>
    <name type="common">Zebra mussel</name>
    <name type="synonym">Mytilus polymorpha</name>
    <dbReference type="NCBI Taxonomy" id="45954"/>
    <lineage>
        <taxon>Eukaryota</taxon>
        <taxon>Metazoa</taxon>
        <taxon>Spiralia</taxon>
        <taxon>Lophotrochozoa</taxon>
        <taxon>Mollusca</taxon>
        <taxon>Bivalvia</taxon>
        <taxon>Autobranchia</taxon>
        <taxon>Heteroconchia</taxon>
        <taxon>Euheterodonta</taxon>
        <taxon>Imparidentia</taxon>
        <taxon>Neoheterodontei</taxon>
        <taxon>Myida</taxon>
        <taxon>Dreissenoidea</taxon>
        <taxon>Dreissenidae</taxon>
        <taxon>Dreissena</taxon>
    </lineage>
</organism>
<feature type="region of interest" description="Disordered" evidence="2">
    <location>
        <begin position="184"/>
        <end position="220"/>
    </location>
</feature>
<comment type="caution">
    <text evidence="3">The sequence shown here is derived from an EMBL/GenBank/DDBJ whole genome shotgun (WGS) entry which is preliminary data.</text>
</comment>
<feature type="compositionally biased region" description="Polar residues" evidence="2">
    <location>
        <begin position="132"/>
        <end position="153"/>
    </location>
</feature>
<keyword evidence="4" id="KW-1185">Reference proteome</keyword>
<evidence type="ECO:0000313" key="4">
    <source>
        <dbReference type="Proteomes" id="UP000828390"/>
    </source>
</evidence>
<gene>
    <name evidence="3" type="ORF">DPMN_061197</name>
</gene>